<keyword evidence="5 7" id="KW-0573">Peptidoglycan synthesis</keyword>
<keyword evidence="9" id="KW-0732">Signal</keyword>
<feature type="signal peptide" evidence="9">
    <location>
        <begin position="1"/>
        <end position="21"/>
    </location>
</feature>
<keyword evidence="6 7" id="KW-0961">Cell wall biogenesis/degradation</keyword>
<dbReference type="InterPro" id="IPR045380">
    <property type="entry name" value="LD_TPept_scaffold_dom"/>
</dbReference>
<evidence type="ECO:0000256" key="2">
    <source>
        <dbReference type="ARBA" id="ARBA00005992"/>
    </source>
</evidence>
<proteinExistence type="inferred from homology"/>
<evidence type="ECO:0000313" key="12">
    <source>
        <dbReference type="Proteomes" id="UP000192796"/>
    </source>
</evidence>
<dbReference type="OrthoDB" id="9778545at2"/>
<evidence type="ECO:0000256" key="6">
    <source>
        <dbReference type="ARBA" id="ARBA00023316"/>
    </source>
</evidence>
<keyword evidence="4 7" id="KW-0133">Cell shape</keyword>
<dbReference type="GO" id="GO:0008360">
    <property type="term" value="P:regulation of cell shape"/>
    <property type="evidence" value="ECO:0007669"/>
    <property type="project" value="UniProtKB-UniRule"/>
</dbReference>
<dbReference type="EMBL" id="LVYD01000055">
    <property type="protein sequence ID" value="OQP61839.1"/>
    <property type="molecule type" value="Genomic_DNA"/>
</dbReference>
<comment type="caution">
    <text evidence="11">The sequence shown here is derived from an EMBL/GenBank/DDBJ whole genome shotgun (WGS) entry which is preliminary data.</text>
</comment>
<dbReference type="Pfam" id="PF03734">
    <property type="entry name" value="YkuD"/>
    <property type="match status" value="1"/>
</dbReference>
<evidence type="ECO:0000256" key="3">
    <source>
        <dbReference type="ARBA" id="ARBA00022679"/>
    </source>
</evidence>
<dbReference type="UniPathway" id="UPA00219"/>
<accession>A0A1V9FTZ0</accession>
<dbReference type="SUPFAM" id="SSF47090">
    <property type="entry name" value="PGBD-like"/>
    <property type="match status" value="1"/>
</dbReference>
<evidence type="ECO:0000259" key="10">
    <source>
        <dbReference type="PROSITE" id="PS52029"/>
    </source>
</evidence>
<dbReference type="GO" id="GO:0004180">
    <property type="term" value="F:carboxypeptidase activity"/>
    <property type="evidence" value="ECO:0007669"/>
    <property type="project" value="UniProtKB-ARBA"/>
</dbReference>
<dbReference type="GO" id="GO:0009252">
    <property type="term" value="P:peptidoglycan biosynthetic process"/>
    <property type="evidence" value="ECO:0007669"/>
    <property type="project" value="UniProtKB-UniPathway"/>
</dbReference>
<feature type="active site" description="Nucleophile" evidence="7">
    <location>
        <position position="470"/>
    </location>
</feature>
<dbReference type="PROSITE" id="PS52029">
    <property type="entry name" value="LD_TPASE"/>
    <property type="match status" value="1"/>
</dbReference>
<dbReference type="InterPro" id="IPR038063">
    <property type="entry name" value="Transpep_catalytic_dom"/>
</dbReference>
<feature type="domain" description="L,D-TPase catalytic" evidence="10">
    <location>
        <begin position="334"/>
        <end position="498"/>
    </location>
</feature>
<feature type="region of interest" description="Disordered" evidence="8">
    <location>
        <begin position="26"/>
        <end position="48"/>
    </location>
</feature>
<evidence type="ECO:0000256" key="8">
    <source>
        <dbReference type="SAM" id="MobiDB-lite"/>
    </source>
</evidence>
<keyword evidence="3" id="KW-0808">Transferase</keyword>
<dbReference type="SUPFAM" id="SSF141523">
    <property type="entry name" value="L,D-transpeptidase catalytic domain-like"/>
    <property type="match status" value="1"/>
</dbReference>
<evidence type="ECO:0000313" key="11">
    <source>
        <dbReference type="EMBL" id="OQP61839.1"/>
    </source>
</evidence>
<dbReference type="InterPro" id="IPR036365">
    <property type="entry name" value="PGBD-like_sf"/>
</dbReference>
<dbReference type="PROSITE" id="PS51257">
    <property type="entry name" value="PROKAR_LIPOPROTEIN"/>
    <property type="match status" value="1"/>
</dbReference>
<organism evidence="11 12">
    <name type="scientific">Niastella vici</name>
    <dbReference type="NCBI Taxonomy" id="1703345"/>
    <lineage>
        <taxon>Bacteria</taxon>
        <taxon>Pseudomonadati</taxon>
        <taxon>Bacteroidota</taxon>
        <taxon>Chitinophagia</taxon>
        <taxon>Chitinophagales</taxon>
        <taxon>Chitinophagaceae</taxon>
        <taxon>Niastella</taxon>
    </lineage>
</organism>
<name>A0A1V9FTZ0_9BACT</name>
<evidence type="ECO:0000256" key="1">
    <source>
        <dbReference type="ARBA" id="ARBA00004752"/>
    </source>
</evidence>
<comment type="pathway">
    <text evidence="1 7">Cell wall biogenesis; peptidoglycan biosynthesis.</text>
</comment>
<reference evidence="11 12" key="1">
    <citation type="submission" date="2016-03" db="EMBL/GenBank/DDBJ databases">
        <title>Niastella vici sp. nov., isolated from farmland soil.</title>
        <authorList>
            <person name="Chen L."/>
            <person name="Wang D."/>
            <person name="Yang S."/>
            <person name="Wang G."/>
        </authorList>
    </citation>
    <scope>NUCLEOTIDE SEQUENCE [LARGE SCALE GENOMIC DNA]</scope>
    <source>
        <strain evidence="11 12">DJ57</strain>
    </source>
</reference>
<dbReference type="Proteomes" id="UP000192796">
    <property type="component" value="Unassembled WGS sequence"/>
</dbReference>
<dbReference type="AlphaFoldDB" id="A0A1V9FTZ0"/>
<evidence type="ECO:0000256" key="7">
    <source>
        <dbReference type="PROSITE-ProRule" id="PRU01373"/>
    </source>
</evidence>
<dbReference type="GO" id="GO:0071555">
    <property type="term" value="P:cell wall organization"/>
    <property type="evidence" value="ECO:0007669"/>
    <property type="project" value="UniProtKB-UniRule"/>
</dbReference>
<dbReference type="InterPro" id="IPR052905">
    <property type="entry name" value="LD-transpeptidase_YkuD-like"/>
</dbReference>
<dbReference type="PANTHER" id="PTHR41533:SF2">
    <property type="entry name" value="BLR7131 PROTEIN"/>
    <property type="match status" value="1"/>
</dbReference>
<evidence type="ECO:0000256" key="9">
    <source>
        <dbReference type="SAM" id="SignalP"/>
    </source>
</evidence>
<dbReference type="Pfam" id="PF20142">
    <property type="entry name" value="Scaffold"/>
    <property type="match status" value="1"/>
</dbReference>
<sequence length="549" mass="62985">MKHLMYLFSLTLLLAGCLNSAEHNNDNSEAAGGSEPAQPKNISSRDRSITKANSYSDLFFDSSLLRNYIAKNKPADSIASRMISFYNARNYQFAWFNSDGFTEEAQAFWNMFDHYLTYSGDTSLKNKPLEKQMNRLLPDSFTVSASDKSYQQTELRLTESLMGYALKHFDKGYVKRKELERFIPIKKEDPIQLADSLLSKKHKDNKYFEDINPSYKSLKGQLQKYTDLYKKGGWPVIPPMKKLPKKGSSSPTIPLIKKYLAITSDMAGNDTSAVYNDALAEGITNIQQRFGLNPTGHLTKDLLQEMNIPLRDRIEQLLINMGRMRWMPSQPKGSLIIVNIPEFNLHMLEDGKKVFDMNVVVGKEGHSTMQFTGTLNQIVFAPYWNVPPKIVTHEILPEIQKDKDYLRKNEMEDLGDKDGDGITDIRQLPGDKNSLGKVKFLFPNSFDIYLHDTPAKSLFNKERRAFSHGCIRLADAQKMAEYLLRNDPDWDAAKIEEAMNAKEQKFVKLKNTAEVFITYYTAWVDEEGRLNFRQDVYGHDKDITARLFE</sequence>
<evidence type="ECO:0000256" key="4">
    <source>
        <dbReference type="ARBA" id="ARBA00022960"/>
    </source>
</evidence>
<feature type="active site" description="Proton donor/acceptor" evidence="7">
    <location>
        <position position="451"/>
    </location>
</feature>
<protein>
    <recommendedName>
        <fullName evidence="10">L,D-TPase catalytic domain-containing protein</fullName>
    </recommendedName>
</protein>
<keyword evidence="12" id="KW-1185">Reference proteome</keyword>
<dbReference type="CDD" id="cd16913">
    <property type="entry name" value="YkuD_like"/>
    <property type="match status" value="1"/>
</dbReference>
<dbReference type="RefSeq" id="WP_081150293.1">
    <property type="nucleotide sequence ID" value="NZ_LVYD01000055.1"/>
</dbReference>
<feature type="chain" id="PRO_5012235464" description="L,D-TPase catalytic domain-containing protein" evidence="9">
    <location>
        <begin position="22"/>
        <end position="549"/>
    </location>
</feature>
<dbReference type="Gene3D" id="2.40.440.10">
    <property type="entry name" value="L,D-transpeptidase catalytic domain-like"/>
    <property type="match status" value="1"/>
</dbReference>
<dbReference type="STRING" id="1703345.A3860_30705"/>
<dbReference type="GO" id="GO:0016740">
    <property type="term" value="F:transferase activity"/>
    <property type="evidence" value="ECO:0007669"/>
    <property type="project" value="UniProtKB-KW"/>
</dbReference>
<dbReference type="PANTHER" id="PTHR41533">
    <property type="entry name" value="L,D-TRANSPEPTIDASE HI_1667-RELATED"/>
    <property type="match status" value="1"/>
</dbReference>
<comment type="similarity">
    <text evidence="2">Belongs to the YkuD family.</text>
</comment>
<gene>
    <name evidence="11" type="ORF">A3860_30705</name>
</gene>
<evidence type="ECO:0000256" key="5">
    <source>
        <dbReference type="ARBA" id="ARBA00022984"/>
    </source>
</evidence>
<dbReference type="InterPro" id="IPR005490">
    <property type="entry name" value="LD_TPept_cat_dom"/>
</dbReference>